<comment type="caution">
    <text evidence="2">The sequence shown here is derived from an EMBL/GenBank/DDBJ whole genome shotgun (WGS) entry which is preliminary data.</text>
</comment>
<dbReference type="InterPro" id="IPR027836">
    <property type="entry name" value="DUF4529"/>
</dbReference>
<feature type="region of interest" description="Disordered" evidence="1">
    <location>
        <begin position="1"/>
        <end position="34"/>
    </location>
</feature>
<name>A0AAV1N6F7_SCOSC</name>
<organism evidence="2 3">
    <name type="scientific">Scomber scombrus</name>
    <name type="common">Atlantic mackerel</name>
    <name type="synonym">Scomber vernalis</name>
    <dbReference type="NCBI Taxonomy" id="13677"/>
    <lineage>
        <taxon>Eukaryota</taxon>
        <taxon>Metazoa</taxon>
        <taxon>Chordata</taxon>
        <taxon>Craniata</taxon>
        <taxon>Vertebrata</taxon>
        <taxon>Euteleostomi</taxon>
        <taxon>Actinopterygii</taxon>
        <taxon>Neopterygii</taxon>
        <taxon>Teleostei</taxon>
        <taxon>Neoteleostei</taxon>
        <taxon>Acanthomorphata</taxon>
        <taxon>Pelagiaria</taxon>
        <taxon>Scombriformes</taxon>
        <taxon>Scombridae</taxon>
        <taxon>Scomber</taxon>
    </lineage>
</organism>
<sequence length="359" mass="39886">MATLEEMDHTAVNGSDKGFPAQEDTAGEQPYKTPERTHVDALLDISEEDFLKELEPHEYHCYSGWEEAVRGWDRVAPLSCILLPQKKDWKPKNKEPDNPTPSAVDPTIRSVDSSGSNAEPRCDLRLGPHNSFKKSMPLSQQMGTCTPTAAAALQPDAPERPVLSAMQKNMSHFLLDEKIEEEGALRENPLQPHHLSLKYPASENRPTKPQKHNHRPNNTVVPIKNFTFLPPIISTHLNPQRVSGQLCSGKKAPEGETLEENCYMFDKKSGTRGSRVDSNPELPNYTASLTSKHRTCQHNHYFLSAGSVSIPKRYQVPVSSKPDTVHHNSYSVGRSLTQTLHSSTAAGAQAHMQPSCLFS</sequence>
<feature type="compositionally biased region" description="Basic and acidic residues" evidence="1">
    <location>
        <begin position="88"/>
        <end position="97"/>
    </location>
</feature>
<proteinExistence type="predicted"/>
<dbReference type="PANTHER" id="PTHR36869:SF1">
    <property type="entry name" value="CHROMOSOME 16 OPEN READING FRAME 46"/>
    <property type="match status" value="1"/>
</dbReference>
<protein>
    <submittedName>
        <fullName evidence="2">Uncharacterized protein si:ch73-103b9.2</fullName>
    </submittedName>
</protein>
<reference evidence="2 3" key="1">
    <citation type="submission" date="2024-01" db="EMBL/GenBank/DDBJ databases">
        <authorList>
            <person name="Alioto T."/>
            <person name="Alioto T."/>
            <person name="Gomez Garrido J."/>
        </authorList>
    </citation>
    <scope>NUCLEOTIDE SEQUENCE [LARGE SCALE GENOMIC DNA]</scope>
</reference>
<dbReference type="PANTHER" id="PTHR36869">
    <property type="entry name" value="CHROMOSOME 16 OPEN READING FRAME 46"/>
    <property type="match status" value="1"/>
</dbReference>
<dbReference type="AlphaFoldDB" id="A0AAV1N6F7"/>
<evidence type="ECO:0000256" key="1">
    <source>
        <dbReference type="SAM" id="MobiDB-lite"/>
    </source>
</evidence>
<gene>
    <name evidence="2" type="ORF">FSCOSCO3_A001992</name>
</gene>
<feature type="region of interest" description="Disordered" evidence="1">
    <location>
        <begin position="88"/>
        <end position="123"/>
    </location>
</feature>
<keyword evidence="3" id="KW-1185">Reference proteome</keyword>
<evidence type="ECO:0000313" key="2">
    <source>
        <dbReference type="EMBL" id="CAK6954941.1"/>
    </source>
</evidence>
<accession>A0AAV1N6F7</accession>
<evidence type="ECO:0000313" key="3">
    <source>
        <dbReference type="Proteomes" id="UP001314229"/>
    </source>
</evidence>
<dbReference type="Proteomes" id="UP001314229">
    <property type="component" value="Unassembled WGS sequence"/>
</dbReference>
<dbReference type="Pfam" id="PF15032">
    <property type="entry name" value="DUF4529"/>
    <property type="match status" value="1"/>
</dbReference>
<dbReference type="EMBL" id="CAWUFR010000019">
    <property type="protein sequence ID" value="CAK6954941.1"/>
    <property type="molecule type" value="Genomic_DNA"/>
</dbReference>